<dbReference type="PANTHER" id="PTHR12872">
    <property type="entry name" value="ALPHA-N-ACETYLGLUCOSAMINIDASE"/>
    <property type="match status" value="1"/>
</dbReference>
<dbReference type="InterPro" id="IPR024733">
    <property type="entry name" value="NAGLU_tim-barrel"/>
</dbReference>
<organism evidence="13 14">
    <name type="scientific">Branchiostoma lanceolatum</name>
    <name type="common">Common lancelet</name>
    <name type="synonym">Amphioxus lanceolatum</name>
    <dbReference type="NCBI Taxonomy" id="7740"/>
    <lineage>
        <taxon>Eukaryota</taxon>
        <taxon>Metazoa</taxon>
        <taxon>Chordata</taxon>
        <taxon>Cephalochordata</taxon>
        <taxon>Leptocardii</taxon>
        <taxon>Amphioxiformes</taxon>
        <taxon>Branchiostomatidae</taxon>
        <taxon>Branchiostoma</taxon>
    </lineage>
</organism>
<evidence type="ECO:0000256" key="3">
    <source>
        <dbReference type="ARBA" id="ARBA00023180"/>
    </source>
</evidence>
<comment type="catalytic activity">
    <reaction evidence="5">
        <text>Hydrolysis of terminal non-reducing N-acetyl-D-glucosamine residues in N-acetyl-alpha-D-glucosaminides.</text>
        <dbReference type="EC" id="3.2.1.50"/>
    </reaction>
</comment>
<dbReference type="Gene3D" id="3.20.20.80">
    <property type="entry name" value="Glycosidases"/>
    <property type="match status" value="1"/>
</dbReference>
<dbReference type="GO" id="GO:0048731">
    <property type="term" value="P:system development"/>
    <property type="evidence" value="ECO:0007669"/>
    <property type="project" value="UniProtKB-ARBA"/>
</dbReference>
<dbReference type="Pfam" id="PF05089">
    <property type="entry name" value="NAGLU"/>
    <property type="match status" value="1"/>
</dbReference>
<feature type="domain" description="Alpha-N-acetylglucosaminidase C-terminal" evidence="12">
    <location>
        <begin position="486"/>
        <end position="743"/>
    </location>
</feature>
<reference evidence="13" key="1">
    <citation type="submission" date="2022-01" db="EMBL/GenBank/DDBJ databases">
        <authorList>
            <person name="Braso-Vives M."/>
        </authorList>
    </citation>
    <scope>NUCLEOTIDE SEQUENCE</scope>
</reference>
<dbReference type="FunFam" id="3.20.20.80:FF:000107">
    <property type="entry name" value="Alpha-N-acetylglucosaminidase family"/>
    <property type="match status" value="1"/>
</dbReference>
<keyword evidence="1 9" id="KW-0732">Signal</keyword>
<dbReference type="InterPro" id="IPR029018">
    <property type="entry name" value="Hex-like_dom2"/>
</dbReference>
<protein>
    <recommendedName>
        <fullName evidence="8">Alpha-N-acetylglucosaminidase</fullName>
        <ecNumber evidence="7">3.2.1.50</ecNumber>
    </recommendedName>
</protein>
<evidence type="ECO:0000256" key="5">
    <source>
        <dbReference type="ARBA" id="ARBA00052030"/>
    </source>
</evidence>
<evidence type="ECO:0000313" key="13">
    <source>
        <dbReference type="EMBL" id="CAH1242960.1"/>
    </source>
</evidence>
<keyword evidence="4" id="KW-0326">Glycosidase</keyword>
<dbReference type="Gene3D" id="3.30.379.10">
    <property type="entry name" value="Chitobiase/beta-hexosaminidase domain 2-like"/>
    <property type="match status" value="1"/>
</dbReference>
<evidence type="ECO:0000259" key="10">
    <source>
        <dbReference type="Pfam" id="PF05089"/>
    </source>
</evidence>
<sequence>MMTCTVLRCCGVIFLTHLFFSRTVAKEFPTLDHIRTKVDDGTQQRTVEDMIFRTVGDRFSDFSVTVDSSFMPSGKEAFQLDTVDGKIVVRGTTGVAAAHGFNHYLKYYARCQVSWTVQQVDLPGVLPPVSPAVTIVTSNRYRYYQNVCTVSYSFVWWDWPRWERHLDWMALSGINLPLAFNGQEAIWQRVYLSLGFTQKDWDEHFSGPAFLAWARMGNIRGWGGPLPPSWHQTQLALQHRILARMRNFGMIPVLPGFAGHVPAAITSLYPKAAVSRLQWGRFKDPYCCTYLLDPQDPLFSHIGGMFISEMIKEFNGTNHIYNADTFNEMRPKSSDPSYLTKSGAAVFAGMLAGDPQAIWLMQGWLFVSDRDFWQPAQTKALLQSVPQGKMVVLDLFGEVEPVYNTTDSFYGQPFIWCMLHNFGGNLGMYGTVHTVNQGSFLARKYLGSTMVGTGLTPEGIDQNYVMYELMNEVAWMPQPVQIMDNWAADYAWSRYGVKNANASLGWQILLRSVYDCEKGFKDHCDSVVVKRPQLHKTQRSWYKPEDVFSAWDHFVSASNDLGLVDSFRYDLVDITRQALQEWAYMNYQDLMETYNTGDLNKFRDAAGVFQQTLTDMDRILATHQNFLLGRWIEDAKSLATNDQERSLYEFNARNQVTLWGPNGEIVDYANKQWSGLVADYYSERWALMIKTLTTALMEGKKFNHTAFQQDVFQQVEKPFTLANKTYPYYPTGDTLQIAKELHQRYRRRTW</sequence>
<keyword evidence="14" id="KW-1185">Reference proteome</keyword>
<gene>
    <name evidence="13" type="primary">NAGLU</name>
    <name evidence="13" type="ORF">BLAG_LOCUS6116</name>
</gene>
<dbReference type="Gene3D" id="1.20.120.670">
    <property type="entry name" value="N-acetyl-b-d-glucoasminidase"/>
    <property type="match status" value="1"/>
</dbReference>
<evidence type="ECO:0000256" key="6">
    <source>
        <dbReference type="ARBA" id="ARBA00060996"/>
    </source>
</evidence>
<dbReference type="Proteomes" id="UP000838412">
    <property type="component" value="Chromosome 13"/>
</dbReference>
<dbReference type="Pfam" id="PF12972">
    <property type="entry name" value="NAGLU_C"/>
    <property type="match status" value="1"/>
</dbReference>
<feature type="domain" description="Alpha-N-acetylglucosaminidase tim-barrel" evidence="10">
    <location>
        <begin position="142"/>
        <end position="476"/>
    </location>
</feature>
<evidence type="ECO:0000256" key="2">
    <source>
        <dbReference type="ARBA" id="ARBA00022801"/>
    </source>
</evidence>
<comment type="similarity">
    <text evidence="6">Belongs to the glycosyl hydrolase 89 family.</text>
</comment>
<evidence type="ECO:0000256" key="1">
    <source>
        <dbReference type="ARBA" id="ARBA00022729"/>
    </source>
</evidence>
<feature type="chain" id="PRO_5035462347" description="Alpha-N-acetylglucosaminidase" evidence="9">
    <location>
        <begin position="26"/>
        <end position="750"/>
    </location>
</feature>
<keyword evidence="3" id="KW-0325">Glycoprotein</keyword>
<name>A0A8J9YW83_BRALA</name>
<feature type="domain" description="Alpha-N-acetylglucosaminidase N-terminal" evidence="11">
    <location>
        <begin position="46"/>
        <end position="127"/>
    </location>
</feature>
<dbReference type="EMBL" id="OV696698">
    <property type="protein sequence ID" value="CAH1242960.1"/>
    <property type="molecule type" value="Genomic_DNA"/>
</dbReference>
<dbReference type="PANTHER" id="PTHR12872:SF1">
    <property type="entry name" value="ALPHA-N-ACETYLGLUCOSAMINIDASE"/>
    <property type="match status" value="1"/>
</dbReference>
<evidence type="ECO:0000256" key="7">
    <source>
        <dbReference type="ARBA" id="ARBA00066522"/>
    </source>
</evidence>
<dbReference type="Pfam" id="PF12971">
    <property type="entry name" value="NAGLU_N"/>
    <property type="match status" value="1"/>
</dbReference>
<dbReference type="GO" id="GO:0004561">
    <property type="term" value="F:alpha-N-acetylglucosaminidase activity"/>
    <property type="evidence" value="ECO:0007669"/>
    <property type="project" value="UniProtKB-EC"/>
</dbReference>
<evidence type="ECO:0000256" key="4">
    <source>
        <dbReference type="ARBA" id="ARBA00023295"/>
    </source>
</evidence>
<evidence type="ECO:0000313" key="14">
    <source>
        <dbReference type="Proteomes" id="UP000838412"/>
    </source>
</evidence>
<accession>A0A8J9YW83</accession>
<evidence type="ECO:0000259" key="12">
    <source>
        <dbReference type="Pfam" id="PF12972"/>
    </source>
</evidence>
<dbReference type="InterPro" id="IPR024732">
    <property type="entry name" value="NAGLU_C"/>
</dbReference>
<proteinExistence type="inferred from homology"/>
<keyword evidence="2" id="KW-0378">Hydrolase</keyword>
<evidence type="ECO:0000259" key="11">
    <source>
        <dbReference type="Pfam" id="PF12971"/>
    </source>
</evidence>
<evidence type="ECO:0000256" key="9">
    <source>
        <dbReference type="SAM" id="SignalP"/>
    </source>
</evidence>
<feature type="signal peptide" evidence="9">
    <location>
        <begin position="1"/>
        <end position="25"/>
    </location>
</feature>
<dbReference type="AlphaFoldDB" id="A0A8J9YW83"/>
<dbReference type="InterPro" id="IPR007781">
    <property type="entry name" value="NAGLU"/>
</dbReference>
<dbReference type="EC" id="3.2.1.50" evidence="7"/>
<evidence type="ECO:0000256" key="8">
    <source>
        <dbReference type="ARBA" id="ARBA00072202"/>
    </source>
</evidence>
<dbReference type="OrthoDB" id="64736at2759"/>
<dbReference type="InterPro" id="IPR024240">
    <property type="entry name" value="NAGLU_N"/>
</dbReference>